<evidence type="ECO:0000313" key="7">
    <source>
        <dbReference type="Proteomes" id="UP000199687"/>
    </source>
</evidence>
<dbReference type="InterPro" id="IPR051465">
    <property type="entry name" value="Cell_Envelope_Struct_Comp"/>
</dbReference>
<sequence length="640" mass="70544">MKKFFAYLLSVTLVLGFISPKVSYAADDITGHFFEHSIRTLVNKGVYSGYEDGSYKPDKEVSRAEFTSLLVRALDLSVNGSTKEFSDVSEGEWYYEAISIGTSHGFISGYPSGEFKPDDNITRQEMASIIHRAAIAQGLVYGEKPLTFSDNGQINPVFHSSVKYMLYLNIMVGKGGNRFAPKDFTTRGETAAVLVRLLDRITNPLVIVEKTNYNYTFSHMVDVQMTRTPKVDGAGIYIASRSMIEYYANPSNFDPSSSEYFQFLDLSKSAGVDPTEINTKVLSNKGVLTGQANAFIQAGKANNVNEIYLIAHALHETGNGASSLAKGIPVDDKGNIVAEKDAKHTVYNVYGYGAKDSDPIRGGAKYAFDNKWFTVKDAIIGGAADIADNYINDGQNTLYKMRWNPDSPGHPQYATHVMWATIQAGKMDSMYSLIDNKVLNFEVPVFNSQPGKTTKPSGVAQYYVDTSVAGKVMYTSADYLNFRTGPTTSFDVITQLPQGTKVTLVGHNGGWYKITANGKTGWVDGSYLVENKDSLKQGDINTPSTEEDDSTEEADSNNTEETTEESPLEISRLPLQEDGNATVNKDYVAVRSEPFEEGYEVVTELKQNAKVTVIFKQDEWYYVSAGGKAGFIHQDELNVQ</sequence>
<dbReference type="EMBL" id="FOGL01000008">
    <property type="protein sequence ID" value="SER70211.1"/>
    <property type="molecule type" value="Genomic_DNA"/>
</dbReference>
<dbReference type="RefSeq" id="WP_089740650.1">
    <property type="nucleotide sequence ID" value="NZ_FOGL01000008.1"/>
</dbReference>
<feature type="domain" description="SLH" evidence="4">
    <location>
        <begin position="81"/>
        <end position="144"/>
    </location>
</feature>
<dbReference type="AlphaFoldDB" id="A0A1H9RBA3"/>
<dbReference type="Proteomes" id="UP000199687">
    <property type="component" value="Unassembled WGS sequence"/>
</dbReference>
<proteinExistence type="predicted"/>
<dbReference type="SMART" id="SM00047">
    <property type="entry name" value="LYZ2"/>
    <property type="match status" value="1"/>
</dbReference>
<evidence type="ECO:0000256" key="2">
    <source>
        <dbReference type="SAM" id="MobiDB-lite"/>
    </source>
</evidence>
<feature type="domain" description="SLH" evidence="4">
    <location>
        <begin position="21"/>
        <end position="80"/>
    </location>
</feature>
<evidence type="ECO:0000313" key="6">
    <source>
        <dbReference type="EMBL" id="SER70211.1"/>
    </source>
</evidence>
<evidence type="ECO:0000256" key="3">
    <source>
        <dbReference type="SAM" id="SignalP"/>
    </source>
</evidence>
<dbReference type="OrthoDB" id="9816557at2"/>
<organism evidence="6 7">
    <name type="scientific">Gracilibacillus ureilyticus</name>
    <dbReference type="NCBI Taxonomy" id="531814"/>
    <lineage>
        <taxon>Bacteria</taxon>
        <taxon>Bacillati</taxon>
        <taxon>Bacillota</taxon>
        <taxon>Bacilli</taxon>
        <taxon>Bacillales</taxon>
        <taxon>Bacillaceae</taxon>
        <taxon>Gracilibacillus</taxon>
    </lineage>
</organism>
<dbReference type="GO" id="GO:0004040">
    <property type="term" value="F:amidase activity"/>
    <property type="evidence" value="ECO:0007669"/>
    <property type="project" value="InterPro"/>
</dbReference>
<dbReference type="InterPro" id="IPR002901">
    <property type="entry name" value="MGlyc_endo_b_GlcNAc-like_dom"/>
</dbReference>
<feature type="compositionally biased region" description="Acidic residues" evidence="2">
    <location>
        <begin position="545"/>
        <end position="555"/>
    </location>
</feature>
<name>A0A1H9RBA3_9BACI</name>
<evidence type="ECO:0000259" key="4">
    <source>
        <dbReference type="PROSITE" id="PS51272"/>
    </source>
</evidence>
<gene>
    <name evidence="6" type="ORF">SAMN04487944_108106</name>
</gene>
<feature type="chain" id="PRO_5011509078" evidence="3">
    <location>
        <begin position="26"/>
        <end position="640"/>
    </location>
</feature>
<feature type="domain" description="SH3b" evidence="5">
    <location>
        <begin position="470"/>
        <end position="532"/>
    </location>
</feature>
<reference evidence="6 7" key="1">
    <citation type="submission" date="2016-10" db="EMBL/GenBank/DDBJ databases">
        <authorList>
            <person name="de Groot N.N."/>
        </authorList>
    </citation>
    <scope>NUCLEOTIDE SEQUENCE [LARGE SCALE GENOMIC DNA]</scope>
    <source>
        <strain evidence="6 7">CGMCC 1.7727</strain>
    </source>
</reference>
<feature type="region of interest" description="Disordered" evidence="2">
    <location>
        <begin position="534"/>
        <end position="576"/>
    </location>
</feature>
<feature type="signal peptide" evidence="3">
    <location>
        <begin position="1"/>
        <end position="25"/>
    </location>
</feature>
<protein>
    <submittedName>
        <fullName evidence="6">Beta-N-acetylglucosaminidase</fullName>
    </submittedName>
</protein>
<dbReference type="SMART" id="SM00287">
    <property type="entry name" value="SH3b"/>
    <property type="match status" value="2"/>
</dbReference>
<dbReference type="InterPro" id="IPR003646">
    <property type="entry name" value="SH3-like_bac-type"/>
</dbReference>
<dbReference type="PANTHER" id="PTHR43308">
    <property type="entry name" value="OUTER MEMBRANE PROTEIN ALPHA-RELATED"/>
    <property type="match status" value="1"/>
</dbReference>
<evidence type="ECO:0000259" key="5">
    <source>
        <dbReference type="PROSITE" id="PS51781"/>
    </source>
</evidence>
<evidence type="ECO:0000256" key="1">
    <source>
        <dbReference type="ARBA" id="ARBA00022729"/>
    </source>
</evidence>
<keyword evidence="1 3" id="KW-0732">Signal</keyword>
<dbReference type="Pfam" id="PF08239">
    <property type="entry name" value="SH3_3"/>
    <property type="match status" value="2"/>
</dbReference>
<dbReference type="Gene3D" id="2.30.30.40">
    <property type="entry name" value="SH3 Domains"/>
    <property type="match status" value="2"/>
</dbReference>
<dbReference type="PROSITE" id="PS51272">
    <property type="entry name" value="SLH"/>
    <property type="match status" value="3"/>
</dbReference>
<accession>A0A1H9RBA3</accession>
<feature type="domain" description="SLH" evidence="4">
    <location>
        <begin position="145"/>
        <end position="208"/>
    </location>
</feature>
<dbReference type="PROSITE" id="PS51781">
    <property type="entry name" value="SH3B"/>
    <property type="match status" value="1"/>
</dbReference>
<keyword evidence="7" id="KW-1185">Reference proteome</keyword>
<dbReference type="STRING" id="531814.SAMN04487944_108106"/>
<dbReference type="Pfam" id="PF00395">
    <property type="entry name" value="SLH"/>
    <property type="match status" value="3"/>
</dbReference>
<dbReference type="InterPro" id="IPR001119">
    <property type="entry name" value="SLH_dom"/>
</dbReference>